<evidence type="ECO:0000313" key="3">
    <source>
        <dbReference type="Proteomes" id="UP000228626"/>
    </source>
</evidence>
<evidence type="ECO:0000313" key="2">
    <source>
        <dbReference type="EMBL" id="PIR93222.1"/>
    </source>
</evidence>
<feature type="transmembrane region" description="Helical" evidence="1">
    <location>
        <begin position="123"/>
        <end position="142"/>
    </location>
</feature>
<keyword evidence="1" id="KW-0812">Transmembrane</keyword>
<organism evidence="2 3">
    <name type="scientific">Candidatus Falkowbacteria bacterium CG10_big_fil_rev_8_21_14_0_10_43_10</name>
    <dbReference type="NCBI Taxonomy" id="1974567"/>
    <lineage>
        <taxon>Bacteria</taxon>
        <taxon>Candidatus Falkowiibacteriota</taxon>
    </lineage>
</organism>
<dbReference type="PANTHER" id="PTHR31446:SF29">
    <property type="entry name" value="ACID PHOSPHATASE_VANADIUM-DEPENDENT HALOPEROXIDASE-RELATED PROTEIN"/>
    <property type="match status" value="1"/>
</dbReference>
<dbReference type="CDD" id="cd01610">
    <property type="entry name" value="PAP2_like"/>
    <property type="match status" value="1"/>
</dbReference>
<sequence>MLNIIILPITAGVIAQIIKFLISANKLKLNAKNLLAYSGMPSSHSAAVISLATIIGLQIGWTSPLFGFALIFAIIVIRDAIGLRRYLGQHGKILNVLVKDLKEDELLDENYPHLLEKIGHTPLQVAMGGSIGLIISIIGYLISNNKI</sequence>
<evidence type="ECO:0008006" key="4">
    <source>
        <dbReference type="Google" id="ProtNLM"/>
    </source>
</evidence>
<comment type="caution">
    <text evidence="2">The sequence shown here is derived from an EMBL/GenBank/DDBJ whole genome shotgun (WGS) entry which is preliminary data.</text>
</comment>
<name>A0A2H0V2D5_9BACT</name>
<dbReference type="PANTHER" id="PTHR31446">
    <property type="entry name" value="ACID PHOSPHATASE/VANADIUM-DEPENDENT HALOPEROXIDASE-RELATED PROTEIN"/>
    <property type="match status" value="1"/>
</dbReference>
<feature type="transmembrane region" description="Helical" evidence="1">
    <location>
        <begin position="65"/>
        <end position="83"/>
    </location>
</feature>
<dbReference type="InterPro" id="IPR003832">
    <property type="entry name" value="DUF212"/>
</dbReference>
<proteinExistence type="predicted"/>
<protein>
    <recommendedName>
        <fullName evidence="4">Acid phosphatase</fullName>
    </recommendedName>
</protein>
<keyword evidence="1" id="KW-0472">Membrane</keyword>
<reference evidence="3" key="1">
    <citation type="submission" date="2017-09" db="EMBL/GenBank/DDBJ databases">
        <title>Depth-based differentiation of microbial function through sediment-hosted aquifers and enrichment of novel symbionts in the deep terrestrial subsurface.</title>
        <authorList>
            <person name="Probst A.J."/>
            <person name="Ladd B."/>
            <person name="Jarett J.K."/>
            <person name="Geller-Mcgrath D.E."/>
            <person name="Sieber C.M.K."/>
            <person name="Emerson J.B."/>
            <person name="Anantharaman K."/>
            <person name="Thomas B.C."/>
            <person name="Malmstrom R."/>
            <person name="Stieglmeier M."/>
            <person name="Klingl A."/>
            <person name="Woyke T."/>
            <person name="Ryan C.M."/>
            <person name="Banfield J.F."/>
        </authorList>
    </citation>
    <scope>NUCLEOTIDE SEQUENCE [LARGE SCALE GENOMIC DNA]</scope>
</reference>
<dbReference type="Pfam" id="PF02681">
    <property type="entry name" value="DUF212"/>
    <property type="match status" value="1"/>
</dbReference>
<dbReference type="Proteomes" id="UP000228626">
    <property type="component" value="Unassembled WGS sequence"/>
</dbReference>
<feature type="transmembrane region" description="Helical" evidence="1">
    <location>
        <begin position="6"/>
        <end position="22"/>
    </location>
</feature>
<gene>
    <name evidence="2" type="ORF">COT99_02055</name>
</gene>
<dbReference type="AlphaFoldDB" id="A0A2H0V2D5"/>
<dbReference type="EMBL" id="PFAR01000024">
    <property type="protein sequence ID" value="PIR93222.1"/>
    <property type="molecule type" value="Genomic_DNA"/>
</dbReference>
<keyword evidence="1" id="KW-1133">Transmembrane helix</keyword>
<evidence type="ECO:0000256" key="1">
    <source>
        <dbReference type="SAM" id="Phobius"/>
    </source>
</evidence>
<accession>A0A2H0V2D5</accession>